<dbReference type="Proteomes" id="UP001295444">
    <property type="component" value="Chromosome 05"/>
</dbReference>
<reference evidence="3" key="1">
    <citation type="submission" date="2022-03" db="EMBL/GenBank/DDBJ databases">
        <authorList>
            <person name="Alioto T."/>
            <person name="Alioto T."/>
            <person name="Gomez Garrido J."/>
        </authorList>
    </citation>
    <scope>NUCLEOTIDE SEQUENCE</scope>
</reference>
<keyword evidence="4" id="KW-1185">Reference proteome</keyword>
<organism evidence="3 4">
    <name type="scientific">Pelobates cultripes</name>
    <name type="common">Western spadefoot toad</name>
    <dbReference type="NCBI Taxonomy" id="61616"/>
    <lineage>
        <taxon>Eukaryota</taxon>
        <taxon>Metazoa</taxon>
        <taxon>Chordata</taxon>
        <taxon>Craniata</taxon>
        <taxon>Vertebrata</taxon>
        <taxon>Euteleostomi</taxon>
        <taxon>Amphibia</taxon>
        <taxon>Batrachia</taxon>
        <taxon>Anura</taxon>
        <taxon>Pelobatoidea</taxon>
        <taxon>Pelobatidae</taxon>
        <taxon>Pelobates</taxon>
    </lineage>
</organism>
<sequence length="164" mass="18621">MAERGGREDALTLIRQQLAAISDRMLSKTDTGGLMQEFRAVVREEMAALRTDLNAVEERVEALENEAQACQTQHRATELATIRQGNLLLTIRRHVEELEKRSRWHNIRIRTPHLYRRWSGPSSIKSWEESPPRTLNLTECTKPSVPNDKTGDPEMSSAACMPTA</sequence>
<gene>
    <name evidence="3" type="ORF">PECUL_23A042827</name>
</gene>
<proteinExistence type="predicted"/>
<protein>
    <submittedName>
        <fullName evidence="3">Uncharacterized protein</fullName>
    </submittedName>
</protein>
<dbReference type="AlphaFoldDB" id="A0AAD1WBM4"/>
<keyword evidence="1" id="KW-0175">Coiled coil</keyword>
<evidence type="ECO:0000256" key="1">
    <source>
        <dbReference type="SAM" id="Coils"/>
    </source>
</evidence>
<evidence type="ECO:0000313" key="4">
    <source>
        <dbReference type="Proteomes" id="UP001295444"/>
    </source>
</evidence>
<feature type="coiled-coil region" evidence="1">
    <location>
        <begin position="39"/>
        <end position="80"/>
    </location>
</feature>
<evidence type="ECO:0000313" key="3">
    <source>
        <dbReference type="EMBL" id="CAH2296600.1"/>
    </source>
</evidence>
<accession>A0AAD1WBM4</accession>
<evidence type="ECO:0000256" key="2">
    <source>
        <dbReference type="SAM" id="MobiDB-lite"/>
    </source>
</evidence>
<name>A0AAD1WBM4_PELCU</name>
<dbReference type="EMBL" id="OW240916">
    <property type="protein sequence ID" value="CAH2296600.1"/>
    <property type="molecule type" value="Genomic_DNA"/>
</dbReference>
<feature type="region of interest" description="Disordered" evidence="2">
    <location>
        <begin position="119"/>
        <end position="164"/>
    </location>
</feature>